<keyword evidence="2" id="KW-0547">Nucleotide-binding</keyword>
<proteinExistence type="predicted"/>
<evidence type="ECO:0000259" key="1">
    <source>
        <dbReference type="Pfam" id="PF13538"/>
    </source>
</evidence>
<evidence type="ECO:0000313" key="3">
    <source>
        <dbReference type="Proteomes" id="UP000035762"/>
    </source>
</evidence>
<dbReference type="CDD" id="cd18809">
    <property type="entry name" value="SF1_C_RecD"/>
    <property type="match status" value="1"/>
</dbReference>
<accession>A0A090MUZ7</accession>
<dbReference type="STRING" id="1035.BN961_03114"/>
<dbReference type="EMBL" id="CCAZ020000002">
    <property type="protein sequence ID" value="CEG09684.1"/>
    <property type="molecule type" value="Genomic_DNA"/>
</dbReference>
<name>A0A090MUZ7_AFIFE</name>
<protein>
    <submittedName>
        <fullName evidence="2">Helicase, RecD/TraA family</fullName>
    </submittedName>
</protein>
<comment type="caution">
    <text evidence="2">The sequence shown here is derived from an EMBL/GenBank/DDBJ whole genome shotgun (WGS) entry which is preliminary data.</text>
</comment>
<organism evidence="2 3">
    <name type="scientific">Afipia felis</name>
    <name type="common">Cat scratch disease bacillus</name>
    <dbReference type="NCBI Taxonomy" id="1035"/>
    <lineage>
        <taxon>Bacteria</taxon>
        <taxon>Pseudomonadati</taxon>
        <taxon>Pseudomonadota</taxon>
        <taxon>Alphaproteobacteria</taxon>
        <taxon>Hyphomicrobiales</taxon>
        <taxon>Nitrobacteraceae</taxon>
        <taxon>Afipia</taxon>
    </lineage>
</organism>
<keyword evidence="2" id="KW-0067">ATP-binding</keyword>
<dbReference type="Gene3D" id="3.40.50.300">
    <property type="entry name" value="P-loop containing nucleotide triphosphate hydrolases"/>
    <property type="match status" value="1"/>
</dbReference>
<dbReference type="AlphaFoldDB" id="A0A090MUZ7"/>
<feature type="domain" description="UvrD-like helicase C-terminal" evidence="1">
    <location>
        <begin position="139"/>
        <end position="186"/>
    </location>
</feature>
<dbReference type="InterPro" id="IPR027417">
    <property type="entry name" value="P-loop_NTPase"/>
</dbReference>
<keyword evidence="2" id="KW-0347">Helicase</keyword>
<dbReference type="InterPro" id="IPR027785">
    <property type="entry name" value="UvrD-like_helicase_C"/>
</dbReference>
<keyword evidence="2" id="KW-0378">Hydrolase</keyword>
<dbReference type="SUPFAM" id="SSF52540">
    <property type="entry name" value="P-loop containing nucleoside triphosphate hydrolases"/>
    <property type="match status" value="1"/>
</dbReference>
<dbReference type="Proteomes" id="UP000035762">
    <property type="component" value="Unassembled WGS sequence"/>
</dbReference>
<dbReference type="GO" id="GO:0004386">
    <property type="term" value="F:helicase activity"/>
    <property type="evidence" value="ECO:0007669"/>
    <property type="project" value="UniProtKB-KW"/>
</dbReference>
<sequence>MRRTDVGPEQLLKADQVICGRNATRVQLNVAMKRAAGFDSVFPGGNGEKLICLKNRNDVGLVNGMFVTLDDIKDDGDEIAFTASITSEDGKRIGGGTTGKGERFRIWRGPFLDHVAPDPDRERREYHKKRTAVECVWGWAITCHKSQGSSWPNIVIYDDGLGRTAEDRARWLYTAITRAERGLVLLD</sequence>
<reference evidence="2 3" key="1">
    <citation type="journal article" date="2014" name="Genome Announc.">
        <title>Genome Sequence of Afipia felis Strain 76713, Isolated in Hospital Water Using an Amoeba Co-Culture Procedure.</title>
        <authorList>
            <person name="Benamar S."/>
            <person name="La Scola B."/>
            <person name="Croce O."/>
        </authorList>
    </citation>
    <scope>NUCLEOTIDE SEQUENCE [LARGE SCALE GENOMIC DNA]</scope>
    <source>
        <strain evidence="2 3">76713</strain>
    </source>
</reference>
<evidence type="ECO:0000313" key="2">
    <source>
        <dbReference type="EMBL" id="CEG09684.1"/>
    </source>
</evidence>
<gene>
    <name evidence="2" type="ORF">BN961_03114</name>
</gene>
<keyword evidence="3" id="KW-1185">Reference proteome</keyword>
<dbReference type="Pfam" id="PF13538">
    <property type="entry name" value="UvrD_C_2"/>
    <property type="match status" value="1"/>
</dbReference>
<dbReference type="RefSeq" id="WP_197083278.1">
    <property type="nucleotide sequence ID" value="NZ_CCAZ020000002.1"/>
</dbReference>